<gene>
    <name evidence="2" type="ORF">JNW91_30255</name>
</gene>
<organism evidence="2 3">
    <name type="scientific">Micromonospora parastrephiae</name>
    <dbReference type="NCBI Taxonomy" id="2806101"/>
    <lineage>
        <taxon>Bacteria</taxon>
        <taxon>Bacillati</taxon>
        <taxon>Actinomycetota</taxon>
        <taxon>Actinomycetes</taxon>
        <taxon>Micromonosporales</taxon>
        <taxon>Micromonosporaceae</taxon>
        <taxon>Micromonospora</taxon>
    </lineage>
</organism>
<name>A0ABS1Y2P6_9ACTN</name>
<feature type="compositionally biased region" description="Low complexity" evidence="1">
    <location>
        <begin position="7"/>
        <end position="61"/>
    </location>
</feature>
<dbReference type="Proteomes" id="UP000601027">
    <property type="component" value="Unassembled WGS sequence"/>
</dbReference>
<evidence type="ECO:0000256" key="1">
    <source>
        <dbReference type="SAM" id="MobiDB-lite"/>
    </source>
</evidence>
<protein>
    <recommendedName>
        <fullName evidence="4">Ribbon-helix-helix protein CopG domain-containing protein</fullName>
    </recommendedName>
</protein>
<proteinExistence type="predicted"/>
<dbReference type="EMBL" id="JAEVHM010000321">
    <property type="protein sequence ID" value="MBM0235674.1"/>
    <property type="molecule type" value="Genomic_DNA"/>
</dbReference>
<accession>A0ABS1Y2P6</accession>
<feature type="region of interest" description="Disordered" evidence="1">
    <location>
        <begin position="1"/>
        <end position="66"/>
    </location>
</feature>
<sequence length="217" mass="22606">MPDDTESASPAPATRAEAAPAAAEEPPAAVAGRTEAAPAAPARAASAPTAEETSTTRAPAAGMPDLSVDLDDPAALAVSPTVLSVPAPLMARFERARRNSSSNTELVLDALRAHLAELPRLVADARRPAAADASEPFPWRTSTQRRTAAAKVRRVQLPIRPLAGELQVIDTLVGWVQQQLGAGPRSLGGRITRSEVVVAALDAHLPADRPRGRRPKA</sequence>
<evidence type="ECO:0008006" key="4">
    <source>
        <dbReference type="Google" id="ProtNLM"/>
    </source>
</evidence>
<keyword evidence="3" id="KW-1185">Reference proteome</keyword>
<evidence type="ECO:0000313" key="2">
    <source>
        <dbReference type="EMBL" id="MBM0235674.1"/>
    </source>
</evidence>
<comment type="caution">
    <text evidence="2">The sequence shown here is derived from an EMBL/GenBank/DDBJ whole genome shotgun (WGS) entry which is preliminary data.</text>
</comment>
<reference evidence="2 3" key="1">
    <citation type="submission" date="2021-01" db="EMBL/GenBank/DDBJ databases">
        <title>Draft genome sequence of Micromonospora sp. strain STR1_7.</title>
        <authorList>
            <person name="Karlyshev A."/>
            <person name="Jawad R."/>
        </authorList>
    </citation>
    <scope>NUCLEOTIDE SEQUENCE [LARGE SCALE GENOMIC DNA]</scope>
    <source>
        <strain evidence="2 3">STR1-7</strain>
    </source>
</reference>
<evidence type="ECO:0000313" key="3">
    <source>
        <dbReference type="Proteomes" id="UP000601027"/>
    </source>
</evidence>